<organism evidence="1 2">
    <name type="scientific">Musa troglodytarum</name>
    <name type="common">fe'i banana</name>
    <dbReference type="NCBI Taxonomy" id="320322"/>
    <lineage>
        <taxon>Eukaryota</taxon>
        <taxon>Viridiplantae</taxon>
        <taxon>Streptophyta</taxon>
        <taxon>Embryophyta</taxon>
        <taxon>Tracheophyta</taxon>
        <taxon>Spermatophyta</taxon>
        <taxon>Magnoliopsida</taxon>
        <taxon>Liliopsida</taxon>
        <taxon>Zingiberales</taxon>
        <taxon>Musaceae</taxon>
        <taxon>Musa</taxon>
    </lineage>
</organism>
<sequence length="100" mass="10975">MQAKSKVAIKGFGKVEMHLYEIADSLQCVADPAWWATLKRHVPDHLPSPVGIRKPLYQAIIGEHLEAAPLGAFGPRTSKPSALGSQCCKWKGYVVIPLLR</sequence>
<dbReference type="Proteomes" id="UP001055439">
    <property type="component" value="Chromosome 2"/>
</dbReference>
<gene>
    <name evidence="1" type="ORF">MUK42_19097</name>
</gene>
<dbReference type="AlphaFoldDB" id="A0A9E7JQL0"/>
<name>A0A9E7JQL0_9LILI</name>
<reference evidence="1" key="1">
    <citation type="submission" date="2022-05" db="EMBL/GenBank/DDBJ databases">
        <title>The Musa troglodytarum L. genome provides insights into the mechanism of non-climacteric behaviour and enrichment of carotenoids.</title>
        <authorList>
            <person name="Wang J."/>
        </authorList>
    </citation>
    <scope>NUCLEOTIDE SEQUENCE</scope>
    <source>
        <tissue evidence="1">Leaf</tissue>
    </source>
</reference>
<evidence type="ECO:0000313" key="1">
    <source>
        <dbReference type="EMBL" id="URD89099.1"/>
    </source>
</evidence>
<proteinExistence type="predicted"/>
<accession>A0A9E7JQL0</accession>
<protein>
    <submittedName>
        <fullName evidence="1">Uncharacterized protein</fullName>
    </submittedName>
</protein>
<dbReference type="EMBL" id="CP097504">
    <property type="protein sequence ID" value="URD89099.1"/>
    <property type="molecule type" value="Genomic_DNA"/>
</dbReference>
<keyword evidence="2" id="KW-1185">Reference proteome</keyword>
<evidence type="ECO:0000313" key="2">
    <source>
        <dbReference type="Proteomes" id="UP001055439"/>
    </source>
</evidence>